<feature type="transmembrane region" description="Helical" evidence="1">
    <location>
        <begin position="81"/>
        <end position="98"/>
    </location>
</feature>
<protein>
    <recommendedName>
        <fullName evidence="4">Transmembrane protein</fullName>
    </recommendedName>
</protein>
<proteinExistence type="predicted"/>
<dbReference type="Pfam" id="PF19545">
    <property type="entry name" value="DUF6069"/>
    <property type="match status" value="1"/>
</dbReference>
<evidence type="ECO:0000256" key="1">
    <source>
        <dbReference type="SAM" id="Phobius"/>
    </source>
</evidence>
<accession>A0ABS7G2K4</accession>
<evidence type="ECO:0008006" key="4">
    <source>
        <dbReference type="Google" id="ProtNLM"/>
    </source>
</evidence>
<organism evidence="2 3">
    <name type="scientific">Actinomadura parmotrematis</name>
    <dbReference type="NCBI Taxonomy" id="2864039"/>
    <lineage>
        <taxon>Bacteria</taxon>
        <taxon>Bacillati</taxon>
        <taxon>Actinomycetota</taxon>
        <taxon>Actinomycetes</taxon>
        <taxon>Streptosporangiales</taxon>
        <taxon>Thermomonosporaceae</taxon>
        <taxon>Actinomadura</taxon>
    </lineage>
</organism>
<name>A0ABS7G2K4_9ACTN</name>
<evidence type="ECO:0000313" key="2">
    <source>
        <dbReference type="EMBL" id="MBW8486948.1"/>
    </source>
</evidence>
<dbReference type="InterPro" id="IPR045713">
    <property type="entry name" value="DUF6069"/>
</dbReference>
<dbReference type="EMBL" id="JAIBOA010000028">
    <property type="protein sequence ID" value="MBW8486948.1"/>
    <property type="molecule type" value="Genomic_DNA"/>
</dbReference>
<evidence type="ECO:0000313" key="3">
    <source>
        <dbReference type="Proteomes" id="UP000774570"/>
    </source>
</evidence>
<feature type="transmembrane region" description="Helical" evidence="1">
    <location>
        <begin position="104"/>
        <end position="124"/>
    </location>
</feature>
<feature type="transmembrane region" description="Helical" evidence="1">
    <location>
        <begin position="49"/>
        <end position="69"/>
    </location>
</feature>
<keyword evidence="1" id="KW-0472">Membrane</keyword>
<dbReference type="RefSeq" id="WP_220170183.1">
    <property type="nucleotide sequence ID" value="NZ_JAIBOA010000028.1"/>
</dbReference>
<gene>
    <name evidence="2" type="ORF">K1Y72_31580</name>
</gene>
<keyword evidence="1" id="KW-1133">Transmembrane helix</keyword>
<dbReference type="Proteomes" id="UP000774570">
    <property type="component" value="Unassembled WGS sequence"/>
</dbReference>
<keyword evidence="3" id="KW-1185">Reference proteome</keyword>
<reference evidence="2 3" key="1">
    <citation type="submission" date="2021-07" db="EMBL/GenBank/DDBJ databases">
        <title>Actinomadura sp. PM05-2 isolated from lichen.</title>
        <authorList>
            <person name="Somphong A."/>
            <person name="Phongsopitanun W."/>
            <person name="Tanasupawat S."/>
            <person name="Peongsungnone V."/>
        </authorList>
    </citation>
    <scope>NUCLEOTIDE SEQUENCE [LARGE SCALE GENOMIC DNA]</scope>
    <source>
        <strain evidence="2 3">PM05-2</strain>
    </source>
</reference>
<sequence>MNTTKQTAPAPHLRRAATVLAAAAAGLAVWAVAGPLAGVDLDASGQHVGGPQVALTGLLAGAVSWLLLTGLERFTSRPRRAWTMFGGISLVLSCTGPFTADGVAAGAVLVLLHLAVGLTLLLGLRATLKDAPCAPAAA</sequence>
<comment type="caution">
    <text evidence="2">The sequence shown here is derived from an EMBL/GenBank/DDBJ whole genome shotgun (WGS) entry which is preliminary data.</text>
</comment>
<keyword evidence="1" id="KW-0812">Transmembrane</keyword>